<proteinExistence type="predicted"/>
<keyword evidence="2" id="KW-1185">Reference proteome</keyword>
<evidence type="ECO:0000313" key="2">
    <source>
        <dbReference type="Proteomes" id="UP000569329"/>
    </source>
</evidence>
<comment type="caution">
    <text evidence="1">The sequence shown here is derived from an EMBL/GenBank/DDBJ whole genome shotgun (WGS) entry which is preliminary data.</text>
</comment>
<gene>
    <name evidence="1" type="ORF">FHX42_003603</name>
</gene>
<keyword evidence="1" id="KW-0378">Hydrolase</keyword>
<dbReference type="Gene3D" id="3.40.50.1000">
    <property type="entry name" value="HAD superfamily/HAD-like"/>
    <property type="match status" value="1"/>
</dbReference>
<dbReference type="RefSeq" id="WP_182545483.1">
    <property type="nucleotide sequence ID" value="NZ_JACGWZ010000005.1"/>
</dbReference>
<organism evidence="1 2">
    <name type="scientific">Halosaccharopolyspora lacisalsi</name>
    <dbReference type="NCBI Taxonomy" id="1000566"/>
    <lineage>
        <taxon>Bacteria</taxon>
        <taxon>Bacillati</taxon>
        <taxon>Actinomycetota</taxon>
        <taxon>Actinomycetes</taxon>
        <taxon>Pseudonocardiales</taxon>
        <taxon>Pseudonocardiaceae</taxon>
        <taxon>Halosaccharopolyspora</taxon>
    </lineage>
</organism>
<dbReference type="InterPro" id="IPR023214">
    <property type="entry name" value="HAD_sf"/>
</dbReference>
<name>A0A839E3B2_9PSEU</name>
<evidence type="ECO:0000313" key="1">
    <source>
        <dbReference type="EMBL" id="MBA8826227.1"/>
    </source>
</evidence>
<dbReference type="GO" id="GO:0016787">
    <property type="term" value="F:hydrolase activity"/>
    <property type="evidence" value="ECO:0007669"/>
    <property type="project" value="UniProtKB-KW"/>
</dbReference>
<reference evidence="1 2" key="1">
    <citation type="submission" date="2020-07" db="EMBL/GenBank/DDBJ databases">
        <title>Sequencing the genomes of 1000 actinobacteria strains.</title>
        <authorList>
            <person name="Klenk H.-P."/>
        </authorList>
    </citation>
    <scope>NUCLEOTIDE SEQUENCE [LARGE SCALE GENOMIC DNA]</scope>
    <source>
        <strain evidence="1 2">DSM 45975</strain>
    </source>
</reference>
<dbReference type="AlphaFoldDB" id="A0A839E3B2"/>
<protein>
    <submittedName>
        <fullName evidence="1">Phosphoglycolate phosphatase-like HAD superfamily hydrolase</fullName>
    </submittedName>
</protein>
<dbReference type="InterPro" id="IPR036412">
    <property type="entry name" value="HAD-like_sf"/>
</dbReference>
<sequence length="235" mass="26339">MSSRQFNQLELVCVNIDGVLLPDTFSPVMHRFLTKHGAAYTGELERLIFSQPRIVGGANMASAARLPWSPDRTIAAYFEERDAYLAEHPLALADGAGELLERLVETGAEVICYGGLGREPFDEFLAPHKHLFSEPGYITTNDIRPGIKEITTEHFGRRYDQVLFIDDVNRFAEFAKDLDVAFVGVPSDFEHSFQRTQMTETGVKHIVRSLHEIDHELLTLVDKEAASGTSWSVES</sequence>
<dbReference type="SUPFAM" id="SSF56784">
    <property type="entry name" value="HAD-like"/>
    <property type="match status" value="1"/>
</dbReference>
<dbReference type="Proteomes" id="UP000569329">
    <property type="component" value="Unassembled WGS sequence"/>
</dbReference>
<dbReference type="EMBL" id="JACGWZ010000005">
    <property type="protein sequence ID" value="MBA8826227.1"/>
    <property type="molecule type" value="Genomic_DNA"/>
</dbReference>
<accession>A0A839E3B2</accession>